<evidence type="ECO:0008006" key="5">
    <source>
        <dbReference type="Google" id="ProtNLM"/>
    </source>
</evidence>
<accession>A0AAW9PSU1</accession>
<gene>
    <name evidence="3" type="ORF">V2H45_15595</name>
</gene>
<comment type="caution">
    <text evidence="3">The sequence shown here is derived from an EMBL/GenBank/DDBJ whole genome shotgun (WGS) entry which is preliminary data.</text>
</comment>
<keyword evidence="4" id="KW-1185">Reference proteome</keyword>
<evidence type="ECO:0000256" key="2">
    <source>
        <dbReference type="SAM" id="SignalP"/>
    </source>
</evidence>
<dbReference type="RefSeq" id="WP_330484596.1">
    <property type="nucleotide sequence ID" value="NZ_JAZBJZ010000066.1"/>
</dbReference>
<name>A0AAW9PSU1_9CYAN</name>
<feature type="chain" id="PRO_5044027094" description="PEP-CTERM sorting domain-containing protein" evidence="2">
    <location>
        <begin position="34"/>
        <end position="269"/>
    </location>
</feature>
<evidence type="ECO:0000313" key="3">
    <source>
        <dbReference type="EMBL" id="MEE3718164.1"/>
    </source>
</evidence>
<organism evidence="3 4">
    <name type="scientific">Tumidithrix elongata BACA0141</name>
    <dbReference type="NCBI Taxonomy" id="2716417"/>
    <lineage>
        <taxon>Bacteria</taxon>
        <taxon>Bacillati</taxon>
        <taxon>Cyanobacteriota</taxon>
        <taxon>Cyanophyceae</taxon>
        <taxon>Pseudanabaenales</taxon>
        <taxon>Pseudanabaenaceae</taxon>
        <taxon>Tumidithrix</taxon>
        <taxon>Tumidithrix elongata</taxon>
    </lineage>
</organism>
<dbReference type="Proteomes" id="UP001333818">
    <property type="component" value="Unassembled WGS sequence"/>
</dbReference>
<sequence>MVNVVNRCLGVSIGTGLLSIASLGLGASLPASAASLTTWTATWSGAEFSNTSTAKATFTTFDDIIDTTSPLDYEGAADVALASLNLETTVNGIKTTYVLSQFAYLNFNTAGGTLNYNINLVGQNLKDPITGLNTGKTWNSAPGVYSGDCTSGNIDPNFCVKQSDGTYKKVLFPYDNKTSSTASYAGDFNLFKIDPGSCGSDYPNGVHRFILAACDTSTGNLNWMRLTSFTKVQPVPVPGVMFGAIAAGVYFSAQALRKKKASSLAKSNA</sequence>
<dbReference type="AlphaFoldDB" id="A0AAW9PSU1"/>
<protein>
    <recommendedName>
        <fullName evidence="5">PEP-CTERM sorting domain-containing protein</fullName>
    </recommendedName>
</protein>
<keyword evidence="2" id="KW-0732">Signal</keyword>
<feature type="transmembrane region" description="Helical" evidence="1">
    <location>
        <begin position="235"/>
        <end position="253"/>
    </location>
</feature>
<keyword evidence="1" id="KW-0472">Membrane</keyword>
<dbReference type="EMBL" id="JAZBJZ010000066">
    <property type="protein sequence ID" value="MEE3718164.1"/>
    <property type="molecule type" value="Genomic_DNA"/>
</dbReference>
<proteinExistence type="predicted"/>
<keyword evidence="1" id="KW-0812">Transmembrane</keyword>
<evidence type="ECO:0000313" key="4">
    <source>
        <dbReference type="Proteomes" id="UP001333818"/>
    </source>
</evidence>
<feature type="signal peptide" evidence="2">
    <location>
        <begin position="1"/>
        <end position="33"/>
    </location>
</feature>
<reference evidence="3" key="1">
    <citation type="submission" date="2024-01" db="EMBL/GenBank/DDBJ databases">
        <title>Bank of Algae and Cyanobacteria of the Azores (BACA) strain genomes.</title>
        <authorList>
            <person name="Luz R."/>
            <person name="Cordeiro R."/>
            <person name="Fonseca A."/>
            <person name="Goncalves V."/>
        </authorList>
    </citation>
    <scope>NUCLEOTIDE SEQUENCE</scope>
    <source>
        <strain evidence="3">BACA0141</strain>
    </source>
</reference>
<evidence type="ECO:0000256" key="1">
    <source>
        <dbReference type="SAM" id="Phobius"/>
    </source>
</evidence>
<keyword evidence="1" id="KW-1133">Transmembrane helix</keyword>